<organism evidence="4 5">
    <name type="scientific">Fraxinus pennsylvanica</name>
    <dbReference type="NCBI Taxonomy" id="56036"/>
    <lineage>
        <taxon>Eukaryota</taxon>
        <taxon>Viridiplantae</taxon>
        <taxon>Streptophyta</taxon>
        <taxon>Embryophyta</taxon>
        <taxon>Tracheophyta</taxon>
        <taxon>Spermatophyta</taxon>
        <taxon>Magnoliopsida</taxon>
        <taxon>eudicotyledons</taxon>
        <taxon>Gunneridae</taxon>
        <taxon>Pentapetalae</taxon>
        <taxon>asterids</taxon>
        <taxon>lamiids</taxon>
        <taxon>Lamiales</taxon>
        <taxon>Oleaceae</taxon>
        <taxon>Oleeae</taxon>
        <taxon>Fraxinus</taxon>
    </lineage>
</organism>
<dbReference type="EMBL" id="OU503036">
    <property type="protein sequence ID" value="CAI9753484.1"/>
    <property type="molecule type" value="Genomic_DNA"/>
</dbReference>
<keyword evidence="1" id="KW-0862">Zinc</keyword>
<dbReference type="PANTHER" id="PTHR11594">
    <property type="entry name" value="40S RIBOSOMAL PROTEIN S27"/>
    <property type="match status" value="1"/>
</dbReference>
<name>A0AAD1YNG4_9LAMI</name>
<dbReference type="AlphaFoldDB" id="A0AAD1YNG4"/>
<keyword evidence="3" id="KW-0687">Ribonucleoprotein</keyword>
<dbReference type="GO" id="GO:0005840">
    <property type="term" value="C:ribosome"/>
    <property type="evidence" value="ECO:0007669"/>
    <property type="project" value="UniProtKB-KW"/>
</dbReference>
<evidence type="ECO:0000313" key="5">
    <source>
        <dbReference type="Proteomes" id="UP000834106"/>
    </source>
</evidence>
<protein>
    <submittedName>
        <fullName evidence="4">Uncharacterized protein</fullName>
    </submittedName>
</protein>
<evidence type="ECO:0000256" key="3">
    <source>
        <dbReference type="ARBA" id="ARBA00023274"/>
    </source>
</evidence>
<dbReference type="InterPro" id="IPR000592">
    <property type="entry name" value="Ribosomal_eS27"/>
</dbReference>
<evidence type="ECO:0000313" key="4">
    <source>
        <dbReference type="EMBL" id="CAI9753484.1"/>
    </source>
</evidence>
<keyword evidence="2" id="KW-0689">Ribosomal protein</keyword>
<evidence type="ECO:0000256" key="1">
    <source>
        <dbReference type="ARBA" id="ARBA00022833"/>
    </source>
</evidence>
<keyword evidence="5" id="KW-1185">Reference proteome</keyword>
<dbReference type="Gene3D" id="2.20.25.100">
    <property type="entry name" value="Zn-binding ribosomal proteins"/>
    <property type="match status" value="1"/>
</dbReference>
<gene>
    <name evidence="4" type="ORF">FPE_LOCUS915</name>
</gene>
<accession>A0AAD1YNG4</accession>
<dbReference type="GO" id="GO:0006412">
    <property type="term" value="P:translation"/>
    <property type="evidence" value="ECO:0007669"/>
    <property type="project" value="InterPro"/>
</dbReference>
<dbReference type="InterPro" id="IPR023407">
    <property type="entry name" value="Ribosomal_eS27_Zn-bd_dom_sf"/>
</dbReference>
<evidence type="ECO:0000256" key="2">
    <source>
        <dbReference type="ARBA" id="ARBA00022980"/>
    </source>
</evidence>
<dbReference type="Proteomes" id="UP000834106">
    <property type="component" value="Chromosome 1"/>
</dbReference>
<proteinExistence type="predicted"/>
<sequence>MGDVSTNTFRGYHSDTISLSLSHRNGAFSMVAASARHDDGYFDDGIVISSSFHFDNYIVQINRMELTNLNDVIRNTRRRRNGAAIKGFLPRLIKMVLPNNVDLLHPPLELEKKKHKLKRLVQSPNSFFMDVKCQGCFNISNFLGINMTHCGAPSIVNTIKFPNPTAELWFCTNQKDDMNEFSPHFVPSGRNDV</sequence>
<dbReference type="GO" id="GO:0003735">
    <property type="term" value="F:structural constituent of ribosome"/>
    <property type="evidence" value="ECO:0007669"/>
    <property type="project" value="InterPro"/>
</dbReference>
<dbReference type="GO" id="GO:1990904">
    <property type="term" value="C:ribonucleoprotein complex"/>
    <property type="evidence" value="ECO:0007669"/>
    <property type="project" value="UniProtKB-KW"/>
</dbReference>
<reference evidence="4" key="1">
    <citation type="submission" date="2023-05" db="EMBL/GenBank/DDBJ databases">
        <authorList>
            <person name="Huff M."/>
        </authorList>
    </citation>
    <scope>NUCLEOTIDE SEQUENCE</scope>
</reference>